<dbReference type="InterPro" id="IPR036890">
    <property type="entry name" value="HATPase_C_sf"/>
</dbReference>
<dbReference type="InterPro" id="IPR004358">
    <property type="entry name" value="Sig_transdc_His_kin-like_C"/>
</dbReference>
<dbReference type="SMART" id="SM00387">
    <property type="entry name" value="HATPase_c"/>
    <property type="match status" value="1"/>
</dbReference>
<reference evidence="12" key="1">
    <citation type="submission" date="2020-10" db="EMBL/GenBank/DDBJ databases">
        <authorList>
            <person name="Gilroy R."/>
        </authorList>
    </citation>
    <scope>NUCLEOTIDE SEQUENCE</scope>
    <source>
        <strain evidence="12">G3-3990</strain>
    </source>
</reference>
<dbReference type="AlphaFoldDB" id="A0A9D9N4T0"/>
<dbReference type="SUPFAM" id="SSF46689">
    <property type="entry name" value="Homeodomain-like"/>
    <property type="match status" value="1"/>
</dbReference>
<dbReference type="GO" id="GO:0000155">
    <property type="term" value="F:phosphorelay sensor kinase activity"/>
    <property type="evidence" value="ECO:0007669"/>
    <property type="project" value="InterPro"/>
</dbReference>
<reference evidence="12" key="2">
    <citation type="journal article" date="2021" name="PeerJ">
        <title>Extensive microbial diversity within the chicken gut microbiome revealed by metagenomics and culture.</title>
        <authorList>
            <person name="Gilroy R."/>
            <person name="Ravi A."/>
            <person name="Getino M."/>
            <person name="Pursley I."/>
            <person name="Horton D.L."/>
            <person name="Alikhan N.F."/>
            <person name="Baker D."/>
            <person name="Gharbi K."/>
            <person name="Hall N."/>
            <person name="Watson M."/>
            <person name="Adriaenssens E.M."/>
            <person name="Foster-Nyarko E."/>
            <person name="Jarju S."/>
            <person name="Secka A."/>
            <person name="Antonio M."/>
            <person name="Oren A."/>
            <person name="Chaudhuri R.R."/>
            <person name="La Ragione R."/>
            <person name="Hildebrand F."/>
            <person name="Pallen M.J."/>
        </authorList>
    </citation>
    <scope>NUCLEOTIDE SEQUENCE</scope>
    <source>
        <strain evidence="12">G3-3990</strain>
    </source>
</reference>
<dbReference type="Gene3D" id="3.40.50.2300">
    <property type="match status" value="3"/>
</dbReference>
<dbReference type="CDD" id="cd06308">
    <property type="entry name" value="PBP1_sensor_kinase-like"/>
    <property type="match status" value="1"/>
</dbReference>
<keyword evidence="7" id="KW-0175">Coiled coil</keyword>
<dbReference type="EMBL" id="JADIMG010000073">
    <property type="protein sequence ID" value="MBO8460203.1"/>
    <property type="molecule type" value="Genomic_DNA"/>
</dbReference>
<dbReference type="Gene3D" id="1.10.287.130">
    <property type="match status" value="1"/>
</dbReference>
<evidence type="ECO:0000256" key="5">
    <source>
        <dbReference type="ARBA" id="ARBA00023163"/>
    </source>
</evidence>
<comment type="caution">
    <text evidence="12">The sequence shown here is derived from an EMBL/GenBank/DDBJ whole genome shotgun (WGS) entry which is preliminary data.</text>
</comment>
<dbReference type="Gene3D" id="3.30.565.10">
    <property type="entry name" value="Histidine kinase-like ATPase, C-terminal domain"/>
    <property type="match status" value="1"/>
</dbReference>
<dbReference type="PANTHER" id="PTHR43547">
    <property type="entry name" value="TWO-COMPONENT HISTIDINE KINASE"/>
    <property type="match status" value="1"/>
</dbReference>
<dbReference type="Pfam" id="PF12833">
    <property type="entry name" value="HTH_18"/>
    <property type="match status" value="1"/>
</dbReference>
<dbReference type="GO" id="GO:0003700">
    <property type="term" value="F:DNA-binding transcription factor activity"/>
    <property type="evidence" value="ECO:0007669"/>
    <property type="project" value="InterPro"/>
</dbReference>
<evidence type="ECO:0000259" key="11">
    <source>
        <dbReference type="PROSITE" id="PS50110"/>
    </source>
</evidence>
<keyword evidence="8" id="KW-0472">Membrane</keyword>
<keyword evidence="3 6" id="KW-0597">Phosphoprotein</keyword>
<dbReference type="PANTHER" id="PTHR43547:SF2">
    <property type="entry name" value="HYBRID SIGNAL TRANSDUCTION HISTIDINE KINASE C"/>
    <property type="match status" value="1"/>
</dbReference>
<evidence type="ECO:0000313" key="13">
    <source>
        <dbReference type="Proteomes" id="UP000823641"/>
    </source>
</evidence>
<dbReference type="Pfam" id="PF02518">
    <property type="entry name" value="HATPase_c"/>
    <property type="match status" value="1"/>
</dbReference>
<dbReference type="SUPFAM" id="SSF53822">
    <property type="entry name" value="Periplasmic binding protein-like I"/>
    <property type="match status" value="1"/>
</dbReference>
<dbReference type="SUPFAM" id="SSF47384">
    <property type="entry name" value="Homodimeric domain of signal transducing histidine kinase"/>
    <property type="match status" value="1"/>
</dbReference>
<evidence type="ECO:0000256" key="8">
    <source>
        <dbReference type="SAM" id="Phobius"/>
    </source>
</evidence>
<dbReference type="Pfam" id="PF13407">
    <property type="entry name" value="Peripla_BP_4"/>
    <property type="match status" value="1"/>
</dbReference>
<proteinExistence type="predicted"/>
<dbReference type="EC" id="2.7.13.3" evidence="2"/>
<dbReference type="Gene3D" id="1.10.10.60">
    <property type="entry name" value="Homeodomain-like"/>
    <property type="match status" value="2"/>
</dbReference>
<feature type="coiled-coil region" evidence="7">
    <location>
        <begin position="365"/>
        <end position="395"/>
    </location>
</feature>
<dbReference type="GO" id="GO:0043565">
    <property type="term" value="F:sequence-specific DNA binding"/>
    <property type="evidence" value="ECO:0007669"/>
    <property type="project" value="InterPro"/>
</dbReference>
<evidence type="ECO:0000256" key="2">
    <source>
        <dbReference type="ARBA" id="ARBA00012438"/>
    </source>
</evidence>
<accession>A0A9D9N4T0</accession>
<feature type="domain" description="Response regulatory" evidence="11">
    <location>
        <begin position="650"/>
        <end position="765"/>
    </location>
</feature>
<comment type="catalytic activity">
    <reaction evidence="1">
        <text>ATP + protein L-histidine = ADP + protein N-phospho-L-histidine.</text>
        <dbReference type="EC" id="2.7.13.3"/>
    </reaction>
</comment>
<sequence>MKRFVDIVLSAIIVWLLLSLHACTDRKNKVYRIGLSQCMTDDAWRQAMIRDAELEILNYDNIELVVRSADSDPHKQEEQINELIDLGVDVLIISPLSSEMTPIVEKVCKQGVKVIVTDRKVNTDCYSSFIAPDNYEIGYNAGIYASKLLNDMSRPLIMEVWGSQNSSPAFDRHNGFLDALRQQGIQPTFYPIYGEWHPDTAAVRLNNVEDSLIFSRINLIYCHNDMMGIATRNFLDAHHYPVPSILGVDAVAGAGLEAVADGRITASFLYSTGGAEVIQTAYKLIMGEEVQHAVKLRTAVIDQRTAQTMLLQTARINDYQQSIIRQQSRIQLLNERFSFLRNSLATILFLLCVTAVLLFILFRTNKTIKKRNAELKEKNRREEEQSRKLIAMNAEIKHATSEKINFFTDLSHEIRTPLTLVVAPLPRIKAAVPEQLMPEMEMVEKNATRLLKIVNQMLDLQRIESGNVQPKIIQQDFVPFIREVKMYFDGIARINDIDYNLSINFDGPLLLPFDKDLIEKVFINLLSNAFKYTPQGGSIHLSVSQDSLQLICCVEDSGPGIPEDLRENIFERFCTSSNQVGTGIGLHLVKKFVLMHGGNVSLVEGTLGGASFKVQLPLIQENAVSEPSLPKIEEQDALTNEMLAEHYDYHILVVDDNEDIRLLLQRELRDNFNVTVVSSAEEALAVLDRESISLVLSDVVMEGMNGYDLCKSIRSDLRYCHIPVLLLTALNDESQRIFGTSVGADGYIQKPFHIQYLKVKIIRCMENRRLMRARMLENVGKLSPDVDDNPDVTNSMDDKFLKRIYEIVENAYPDVNYNVERISEELHLSRGHFSRKLKELTGTTPVEFLRNYRLKKATELLLTRQYAISEVVYRTGFSSPAYFSKCFKDAFGKTPTEYVAEKSE</sequence>
<dbReference type="InterPro" id="IPR018060">
    <property type="entry name" value="HTH_AraC"/>
</dbReference>
<feature type="modified residue" description="4-aspartylphosphate" evidence="6">
    <location>
        <position position="698"/>
    </location>
</feature>
<dbReference type="SUPFAM" id="SSF55874">
    <property type="entry name" value="ATPase domain of HSP90 chaperone/DNA topoisomerase II/histidine kinase"/>
    <property type="match status" value="1"/>
</dbReference>
<dbReference type="SMART" id="SM00342">
    <property type="entry name" value="HTH_ARAC"/>
    <property type="match status" value="1"/>
</dbReference>
<dbReference type="PROSITE" id="PS50110">
    <property type="entry name" value="RESPONSE_REGULATORY"/>
    <property type="match status" value="1"/>
</dbReference>
<feature type="domain" description="Histidine kinase" evidence="10">
    <location>
        <begin position="409"/>
        <end position="620"/>
    </location>
</feature>
<protein>
    <recommendedName>
        <fullName evidence="2">histidine kinase</fullName>
        <ecNumber evidence="2">2.7.13.3</ecNumber>
    </recommendedName>
</protein>
<dbReference type="SMART" id="SM00388">
    <property type="entry name" value="HisKA"/>
    <property type="match status" value="1"/>
</dbReference>
<dbReference type="PROSITE" id="PS50109">
    <property type="entry name" value="HIS_KIN"/>
    <property type="match status" value="1"/>
</dbReference>
<feature type="transmembrane region" description="Helical" evidence="8">
    <location>
        <begin position="344"/>
        <end position="362"/>
    </location>
</feature>
<dbReference type="PRINTS" id="PR00344">
    <property type="entry name" value="BCTRLSENSOR"/>
</dbReference>
<dbReference type="InterPro" id="IPR001789">
    <property type="entry name" value="Sig_transdc_resp-reg_receiver"/>
</dbReference>
<dbReference type="InterPro" id="IPR003661">
    <property type="entry name" value="HisK_dim/P_dom"/>
</dbReference>
<evidence type="ECO:0000256" key="6">
    <source>
        <dbReference type="PROSITE-ProRule" id="PRU00169"/>
    </source>
</evidence>
<evidence type="ECO:0000256" key="4">
    <source>
        <dbReference type="ARBA" id="ARBA00023015"/>
    </source>
</evidence>
<keyword evidence="8" id="KW-0812">Transmembrane</keyword>
<dbReference type="InterPro" id="IPR028082">
    <property type="entry name" value="Peripla_BP_I"/>
</dbReference>
<dbReference type="Pfam" id="PF00512">
    <property type="entry name" value="HisKA"/>
    <property type="match status" value="1"/>
</dbReference>
<dbReference type="InterPro" id="IPR025997">
    <property type="entry name" value="SBP_2_dom"/>
</dbReference>
<dbReference type="CDD" id="cd00082">
    <property type="entry name" value="HisKA"/>
    <property type="match status" value="1"/>
</dbReference>
<gene>
    <name evidence="12" type="ORF">IAA73_07730</name>
</gene>
<dbReference type="CDD" id="cd17574">
    <property type="entry name" value="REC_OmpR"/>
    <property type="match status" value="1"/>
</dbReference>
<keyword evidence="4" id="KW-0805">Transcription regulation</keyword>
<dbReference type="SMART" id="SM00448">
    <property type="entry name" value="REC"/>
    <property type="match status" value="1"/>
</dbReference>
<dbReference type="Proteomes" id="UP000823641">
    <property type="component" value="Unassembled WGS sequence"/>
</dbReference>
<evidence type="ECO:0000259" key="10">
    <source>
        <dbReference type="PROSITE" id="PS50109"/>
    </source>
</evidence>
<evidence type="ECO:0000256" key="7">
    <source>
        <dbReference type="SAM" id="Coils"/>
    </source>
</evidence>
<dbReference type="PROSITE" id="PS01124">
    <property type="entry name" value="HTH_ARAC_FAMILY_2"/>
    <property type="match status" value="1"/>
</dbReference>
<dbReference type="InterPro" id="IPR005467">
    <property type="entry name" value="His_kinase_dom"/>
</dbReference>
<dbReference type="Pfam" id="PF00072">
    <property type="entry name" value="Response_reg"/>
    <property type="match status" value="1"/>
</dbReference>
<keyword evidence="5" id="KW-0804">Transcription</keyword>
<dbReference type="SUPFAM" id="SSF52172">
    <property type="entry name" value="CheY-like"/>
    <property type="match status" value="1"/>
</dbReference>
<name>A0A9D9N4T0_9BACT</name>
<feature type="domain" description="HTH araC/xylS-type" evidence="9">
    <location>
        <begin position="802"/>
        <end position="901"/>
    </location>
</feature>
<dbReference type="InterPro" id="IPR011006">
    <property type="entry name" value="CheY-like_superfamily"/>
</dbReference>
<evidence type="ECO:0000313" key="12">
    <source>
        <dbReference type="EMBL" id="MBO8460203.1"/>
    </source>
</evidence>
<evidence type="ECO:0000256" key="1">
    <source>
        <dbReference type="ARBA" id="ARBA00000085"/>
    </source>
</evidence>
<keyword evidence="8" id="KW-1133">Transmembrane helix</keyword>
<evidence type="ECO:0000256" key="3">
    <source>
        <dbReference type="ARBA" id="ARBA00022553"/>
    </source>
</evidence>
<dbReference type="InterPro" id="IPR009057">
    <property type="entry name" value="Homeodomain-like_sf"/>
</dbReference>
<evidence type="ECO:0000259" key="9">
    <source>
        <dbReference type="PROSITE" id="PS01124"/>
    </source>
</evidence>
<dbReference type="InterPro" id="IPR003594">
    <property type="entry name" value="HATPase_dom"/>
</dbReference>
<dbReference type="InterPro" id="IPR036097">
    <property type="entry name" value="HisK_dim/P_sf"/>
</dbReference>
<organism evidence="12 13">
    <name type="scientific">Candidatus Gallipaludibacter merdavium</name>
    <dbReference type="NCBI Taxonomy" id="2840839"/>
    <lineage>
        <taxon>Bacteria</taxon>
        <taxon>Pseudomonadati</taxon>
        <taxon>Bacteroidota</taxon>
        <taxon>Bacteroidia</taxon>
        <taxon>Bacteroidales</taxon>
        <taxon>Candidatus Gallipaludibacter</taxon>
    </lineage>
</organism>